<evidence type="ECO:0000313" key="3">
    <source>
        <dbReference type="Proteomes" id="UP000550729"/>
    </source>
</evidence>
<accession>A0A848KZH3</accession>
<sequence length="112" mass="12414">MTMPDNGFEDWPDWTEPATDAPTPPQPTTVTELRRAHQYVTFSGGDGYSEPREESIGCSCGVTYALHIQHAGCTCYEDGGYDQFDNAPQTHAEHVLAMGIWARLIRSHGSLR</sequence>
<evidence type="ECO:0000256" key="1">
    <source>
        <dbReference type="SAM" id="MobiDB-lite"/>
    </source>
</evidence>
<dbReference type="AlphaFoldDB" id="A0A848KZH3"/>
<feature type="region of interest" description="Disordered" evidence="1">
    <location>
        <begin position="1"/>
        <end position="31"/>
    </location>
</feature>
<proteinExistence type="predicted"/>
<protein>
    <submittedName>
        <fullName evidence="2">Uncharacterized protein</fullName>
    </submittedName>
</protein>
<dbReference type="Proteomes" id="UP000550729">
    <property type="component" value="Unassembled WGS sequence"/>
</dbReference>
<organism evidence="2 3">
    <name type="scientific">Gordonia asplenii</name>
    <dbReference type="NCBI Taxonomy" id="2725283"/>
    <lineage>
        <taxon>Bacteria</taxon>
        <taxon>Bacillati</taxon>
        <taxon>Actinomycetota</taxon>
        <taxon>Actinomycetes</taxon>
        <taxon>Mycobacteriales</taxon>
        <taxon>Gordoniaceae</taxon>
        <taxon>Gordonia</taxon>
    </lineage>
</organism>
<keyword evidence="3" id="KW-1185">Reference proteome</keyword>
<comment type="caution">
    <text evidence="2">The sequence shown here is derived from an EMBL/GenBank/DDBJ whole genome shotgun (WGS) entry which is preliminary data.</text>
</comment>
<dbReference type="EMBL" id="JABBNB010000005">
    <property type="protein sequence ID" value="NMO00848.1"/>
    <property type="molecule type" value="Genomic_DNA"/>
</dbReference>
<reference evidence="2 3" key="1">
    <citation type="submission" date="2020-04" db="EMBL/GenBank/DDBJ databases">
        <title>Gordonia sp. nov. TBRC 11910.</title>
        <authorList>
            <person name="Suriyachadkun C."/>
        </authorList>
    </citation>
    <scope>NUCLEOTIDE SEQUENCE [LARGE SCALE GENOMIC DNA]</scope>
    <source>
        <strain evidence="2 3">TBRC 11910</strain>
    </source>
</reference>
<dbReference type="RefSeq" id="WP_170193353.1">
    <property type="nucleotide sequence ID" value="NZ_JABBNB010000005.1"/>
</dbReference>
<name>A0A848KZH3_9ACTN</name>
<gene>
    <name evidence="2" type="ORF">HH308_06425</name>
</gene>
<evidence type="ECO:0000313" key="2">
    <source>
        <dbReference type="EMBL" id="NMO00848.1"/>
    </source>
</evidence>